<evidence type="ECO:0000256" key="1">
    <source>
        <dbReference type="SAM" id="MobiDB-lite"/>
    </source>
</evidence>
<organism evidence="3 4">
    <name type="scientific">Coleophoma cylindrospora</name>
    <dbReference type="NCBI Taxonomy" id="1849047"/>
    <lineage>
        <taxon>Eukaryota</taxon>
        <taxon>Fungi</taxon>
        <taxon>Dikarya</taxon>
        <taxon>Ascomycota</taxon>
        <taxon>Pezizomycotina</taxon>
        <taxon>Leotiomycetes</taxon>
        <taxon>Helotiales</taxon>
        <taxon>Dermateaceae</taxon>
        <taxon>Coleophoma</taxon>
    </lineage>
</organism>
<dbReference type="PANTHER" id="PTHR42031">
    <property type="entry name" value="KEY LIME PATHOGENICITY PROTEIN"/>
    <property type="match status" value="1"/>
</dbReference>
<dbReference type="PANTHER" id="PTHR42031:SF1">
    <property type="entry name" value="KEY LIME PATHOGENICITY PROTEIN"/>
    <property type="match status" value="1"/>
</dbReference>
<dbReference type="InterPro" id="IPR057218">
    <property type="entry name" value="DUF7896"/>
</dbReference>
<comment type="caution">
    <text evidence="3">The sequence shown here is derived from an EMBL/GenBank/DDBJ whole genome shotgun (WGS) entry which is preliminary data.</text>
</comment>
<dbReference type="Proteomes" id="UP000256645">
    <property type="component" value="Unassembled WGS sequence"/>
</dbReference>
<name>A0A3D8QT49_9HELO</name>
<gene>
    <name evidence="3" type="ORF">BP6252_10644</name>
</gene>
<feature type="region of interest" description="Disordered" evidence="1">
    <location>
        <begin position="313"/>
        <end position="389"/>
    </location>
</feature>
<protein>
    <recommendedName>
        <fullName evidence="2">DUF7896 domain-containing protein</fullName>
    </recommendedName>
</protein>
<feature type="compositionally biased region" description="Basic and acidic residues" evidence="1">
    <location>
        <begin position="479"/>
        <end position="489"/>
    </location>
</feature>
<feature type="domain" description="DUF7896" evidence="2">
    <location>
        <begin position="419"/>
        <end position="509"/>
    </location>
</feature>
<feature type="region of interest" description="Disordered" evidence="1">
    <location>
        <begin position="46"/>
        <end position="111"/>
    </location>
</feature>
<reference evidence="3 4" key="1">
    <citation type="journal article" date="2018" name="IMA Fungus">
        <title>IMA Genome-F 9: Draft genome sequence of Annulohypoxylon stygium, Aspergillus mulundensis, Berkeleyomyces basicola (syn. Thielaviopsis basicola), Ceratocystis smalleyi, two Cercospora beticola strains, Coleophoma cylindrospora, Fusarium fracticaudum, Phialophora cf. hyalina, and Morchella septimelata.</title>
        <authorList>
            <person name="Wingfield B.D."/>
            <person name="Bills G.F."/>
            <person name="Dong Y."/>
            <person name="Huang W."/>
            <person name="Nel W.J."/>
            <person name="Swalarsk-Parry B.S."/>
            <person name="Vaghefi N."/>
            <person name="Wilken P.M."/>
            <person name="An Z."/>
            <person name="de Beer Z.W."/>
            <person name="De Vos L."/>
            <person name="Chen L."/>
            <person name="Duong T.A."/>
            <person name="Gao Y."/>
            <person name="Hammerbacher A."/>
            <person name="Kikkert J.R."/>
            <person name="Li Y."/>
            <person name="Li H."/>
            <person name="Li K."/>
            <person name="Li Q."/>
            <person name="Liu X."/>
            <person name="Ma X."/>
            <person name="Naidoo K."/>
            <person name="Pethybridge S.J."/>
            <person name="Sun J."/>
            <person name="Steenkamp E.T."/>
            <person name="van der Nest M.A."/>
            <person name="van Wyk S."/>
            <person name="Wingfield M.J."/>
            <person name="Xiong C."/>
            <person name="Yue Q."/>
            <person name="Zhang X."/>
        </authorList>
    </citation>
    <scope>NUCLEOTIDE SEQUENCE [LARGE SCALE GENOMIC DNA]</scope>
    <source>
        <strain evidence="3 4">BP6252</strain>
    </source>
</reference>
<proteinExistence type="predicted"/>
<evidence type="ECO:0000313" key="4">
    <source>
        <dbReference type="Proteomes" id="UP000256645"/>
    </source>
</evidence>
<feature type="compositionally biased region" description="Polar residues" evidence="1">
    <location>
        <begin position="357"/>
        <end position="372"/>
    </location>
</feature>
<evidence type="ECO:0000259" key="2">
    <source>
        <dbReference type="Pfam" id="PF25438"/>
    </source>
</evidence>
<accession>A0A3D8QT49</accession>
<evidence type="ECO:0000313" key="3">
    <source>
        <dbReference type="EMBL" id="RDW64993.1"/>
    </source>
</evidence>
<dbReference type="STRING" id="1849047.A0A3D8QT49"/>
<feature type="compositionally biased region" description="Low complexity" evidence="1">
    <location>
        <begin position="313"/>
        <end position="328"/>
    </location>
</feature>
<dbReference type="EMBL" id="PDLM01000012">
    <property type="protein sequence ID" value="RDW64993.1"/>
    <property type="molecule type" value="Genomic_DNA"/>
</dbReference>
<dbReference type="AlphaFoldDB" id="A0A3D8QT49"/>
<keyword evidence="4" id="KW-1185">Reference proteome</keyword>
<sequence>MSNITDIERKRQLLLAELAELEAMQSATPSNSSPQYFRSPLQRHQHVPRSMSSSGTTMARHPSHRVDKTQRQRALSQHTAPGVSMARTNSRGTASARAGNLPFTNSGSVPTPVFETRREHPDVDAWVEQPFNTYTFNHQQANLEHVPEHHSNVLEDPADFLNRLGTPALSFTPSPMSMPSDAMNHRHSFSSHHAFGIQTPTTPAESLTTATTLASEMSRQNSLCNEPFIQSVEMMKFNSNSSYHPENVIDESQPFPPQYISYASRRSSKEAQSQIVFGAGASHESSFSHSFSSPETVAQFPSSECLVDNMERSFSNESASSTSSTASRNKARLQAQNQHAAKRVLAPKGGSDETPMSRESSAQSVTPKNGSQDKVAISKPSYVRPKHDRVQCHQCDEHPDGFRGEHELRRHQDRVHKAMVKKWVCIEPTGQGHPKPILPLSRCKTCTHAKKKYGAYYNAAAHLRRAHFKPKAKGRSKASKNEKESEKRGGKAGGDWPPMSELKHWMIEVDEPATEFTQQQQQDEEEDDEVAEDASKNFIENNFDFANSSSIPTAYPNMHAQQMYADQGMHLDHSQQNIDMSMQFPSSTQNQGFESFPPTLLSNDASAPFMFDHSSFIDQSVGLDFVQHLNSNFPYQ</sequence>
<feature type="region of interest" description="Disordered" evidence="1">
    <location>
        <begin position="467"/>
        <end position="498"/>
    </location>
</feature>
<dbReference type="OrthoDB" id="5377599at2759"/>
<feature type="compositionally biased region" description="Basic residues" evidence="1">
    <location>
        <begin position="467"/>
        <end position="478"/>
    </location>
</feature>
<dbReference type="Pfam" id="PF25438">
    <property type="entry name" value="DUF7896"/>
    <property type="match status" value="1"/>
</dbReference>